<dbReference type="Proteomes" id="UP000002039">
    <property type="component" value="Unassembled WGS sequence"/>
</dbReference>
<evidence type="ECO:0000313" key="2">
    <source>
        <dbReference type="Proteomes" id="UP000002039"/>
    </source>
</evidence>
<gene>
    <name evidence="1" type="ORF">BDCG_17754</name>
</gene>
<feature type="non-terminal residue" evidence="1">
    <location>
        <position position="1"/>
    </location>
</feature>
<evidence type="ECO:0000313" key="1">
    <source>
        <dbReference type="EMBL" id="OAT02757.1"/>
    </source>
</evidence>
<organism evidence="1 2">
    <name type="scientific">Ajellomyces dermatitidis (strain ER-3 / ATCC MYA-2586)</name>
    <name type="common">Blastomyces dermatitidis</name>
    <dbReference type="NCBI Taxonomy" id="559297"/>
    <lineage>
        <taxon>Eukaryota</taxon>
        <taxon>Fungi</taxon>
        <taxon>Dikarya</taxon>
        <taxon>Ascomycota</taxon>
        <taxon>Pezizomycotina</taxon>
        <taxon>Eurotiomycetes</taxon>
        <taxon>Eurotiomycetidae</taxon>
        <taxon>Onygenales</taxon>
        <taxon>Ajellomycetaceae</taxon>
        <taxon>Blastomyces</taxon>
    </lineage>
</organism>
<sequence length="65" mass="7815">IYYFMKAVSEITEKMMMKFLHNEIYINYEISCEILTNNSANLVEEVVRHFISHEQHAVFKCSSFY</sequence>
<reference evidence="2" key="1">
    <citation type="journal article" date="2015" name="PLoS Genet.">
        <title>The dynamic genome and transcriptome of the human fungal pathogen Blastomyces and close relative Emmonsia.</title>
        <authorList>
            <person name="Munoz J.F."/>
            <person name="Gauthier G.M."/>
            <person name="Desjardins C.A."/>
            <person name="Gallo J.E."/>
            <person name="Holder J."/>
            <person name="Sullivan T.D."/>
            <person name="Marty A.J."/>
            <person name="Carmen J.C."/>
            <person name="Chen Z."/>
            <person name="Ding L."/>
            <person name="Gujja S."/>
            <person name="Magrini V."/>
            <person name="Misas E."/>
            <person name="Mitreva M."/>
            <person name="Priest M."/>
            <person name="Saif S."/>
            <person name="Whiston E.A."/>
            <person name="Young S."/>
            <person name="Zeng Q."/>
            <person name="Goldman W.E."/>
            <person name="Mardis E.R."/>
            <person name="Taylor J.W."/>
            <person name="McEwen J.G."/>
            <person name="Clay O.K."/>
            <person name="Klein B.S."/>
            <person name="Cuomo C.A."/>
        </authorList>
    </citation>
    <scope>NUCLEOTIDE SEQUENCE [LARGE SCALE GENOMIC DNA]</scope>
    <source>
        <strain evidence="2">ER-3 / ATCC MYA-2586</strain>
    </source>
</reference>
<name>A0ABX2W041_AJEDR</name>
<keyword evidence="2" id="KW-1185">Reference proteome</keyword>
<dbReference type="GeneID" id="69032646"/>
<feature type="non-terminal residue" evidence="1">
    <location>
        <position position="65"/>
    </location>
</feature>
<accession>A0ABX2W041</accession>
<dbReference type="EMBL" id="EQ999982">
    <property type="protein sequence ID" value="OAT02757.1"/>
    <property type="molecule type" value="Genomic_DNA"/>
</dbReference>
<protein>
    <submittedName>
        <fullName evidence="1">Uncharacterized protein</fullName>
    </submittedName>
</protein>
<dbReference type="RefSeq" id="XP_045282484.1">
    <property type="nucleotide sequence ID" value="XM_045426824.1"/>
</dbReference>
<proteinExistence type="predicted"/>